<dbReference type="FunFam" id="3.40.1490.10:FF:000001">
    <property type="entry name" value="Peptidyl-tRNA hydrolase 2"/>
    <property type="match status" value="1"/>
</dbReference>
<evidence type="ECO:0000313" key="6">
    <source>
        <dbReference type="Proteomes" id="UP001219518"/>
    </source>
</evidence>
<dbReference type="SUPFAM" id="SSF102462">
    <property type="entry name" value="Peptidyl-tRNA hydrolase II"/>
    <property type="match status" value="1"/>
</dbReference>
<evidence type="ECO:0000256" key="4">
    <source>
        <dbReference type="ARBA" id="ARBA00048707"/>
    </source>
</evidence>
<evidence type="ECO:0000313" key="5">
    <source>
        <dbReference type="EMBL" id="KAK3921924.1"/>
    </source>
</evidence>
<dbReference type="GO" id="GO:0004045">
    <property type="term" value="F:peptidyl-tRNA hydrolase activity"/>
    <property type="evidence" value="ECO:0007669"/>
    <property type="project" value="UniProtKB-EC"/>
</dbReference>
<evidence type="ECO:0000256" key="2">
    <source>
        <dbReference type="ARBA" id="ARBA00022801"/>
    </source>
</evidence>
<keyword evidence="6" id="KW-1185">Reference proteome</keyword>
<dbReference type="NCBIfam" id="NF003314">
    <property type="entry name" value="PRK04322.1"/>
    <property type="match status" value="1"/>
</dbReference>
<dbReference type="PANTHER" id="PTHR12649:SF11">
    <property type="entry name" value="PEPTIDYL-TRNA HYDROLASE 2, MITOCHONDRIAL"/>
    <property type="match status" value="1"/>
</dbReference>
<name>A0AAE1HIE8_9NEOP</name>
<dbReference type="NCBIfam" id="TIGR00283">
    <property type="entry name" value="arch_pth2"/>
    <property type="match status" value="1"/>
</dbReference>
<dbReference type="InterPro" id="IPR002833">
    <property type="entry name" value="PTH2"/>
</dbReference>
<dbReference type="Gene3D" id="3.40.1490.10">
    <property type="entry name" value="Bit1"/>
    <property type="match status" value="1"/>
</dbReference>
<accession>A0AAE1HIE8</accession>
<comment type="caution">
    <text evidence="5">The sequence shown here is derived from an EMBL/GenBank/DDBJ whole genome shotgun (WGS) entry which is preliminary data.</text>
</comment>
<comment type="similarity">
    <text evidence="3">Belongs to the PTH2 family.</text>
</comment>
<protein>
    <recommendedName>
        <fullName evidence="1">peptidyl-tRNA hydrolase</fullName>
        <ecNumber evidence="1">3.1.1.29</ecNumber>
    </recommendedName>
</protein>
<dbReference type="EC" id="3.1.1.29" evidence="1"/>
<gene>
    <name evidence="5" type="ORF">KUF71_011100</name>
</gene>
<keyword evidence="2 5" id="KW-0378">Hydrolase</keyword>
<reference evidence="5" key="1">
    <citation type="submission" date="2021-07" db="EMBL/GenBank/DDBJ databases">
        <authorList>
            <person name="Catto M.A."/>
            <person name="Jacobson A."/>
            <person name="Kennedy G."/>
            <person name="Labadie P."/>
            <person name="Hunt B.G."/>
            <person name="Srinivasan R."/>
        </authorList>
    </citation>
    <scope>NUCLEOTIDE SEQUENCE</scope>
    <source>
        <strain evidence="5">PL_HMW_Pooled</strain>
        <tissue evidence="5">Head</tissue>
    </source>
</reference>
<dbReference type="InterPro" id="IPR023476">
    <property type="entry name" value="Pep_tRNA_hydro_II_dom_sf"/>
</dbReference>
<evidence type="ECO:0000256" key="1">
    <source>
        <dbReference type="ARBA" id="ARBA00013260"/>
    </source>
</evidence>
<sequence length="158" mass="16799">MIDTLVVGAGGLLAGLMVGSPTSRRILQALWYRKSVLANEKIKLVIVVRTDLGMSAGKIAAQSAHAAVMAYCSAEKQAPDLLKLWLNSGQQKVVVRSDMPGERGLMDFVKKANSKGIITSSVVDAGHTQVKRGTLTAVGIGPGPESRINEVTARLRVY</sequence>
<dbReference type="GO" id="GO:0005829">
    <property type="term" value="C:cytosol"/>
    <property type="evidence" value="ECO:0007669"/>
    <property type="project" value="TreeGrafter"/>
</dbReference>
<dbReference type="Pfam" id="PF01981">
    <property type="entry name" value="PTH2"/>
    <property type="match status" value="1"/>
</dbReference>
<proteinExistence type="inferred from homology"/>
<dbReference type="EMBL" id="JAHWGI010001056">
    <property type="protein sequence ID" value="KAK3921924.1"/>
    <property type="molecule type" value="Genomic_DNA"/>
</dbReference>
<reference evidence="5" key="2">
    <citation type="journal article" date="2023" name="BMC Genomics">
        <title>Pest status, molecular evolution, and epigenetic factors derived from the genome assembly of Frankliniella fusca, a thysanopteran phytovirus vector.</title>
        <authorList>
            <person name="Catto M.A."/>
            <person name="Labadie P.E."/>
            <person name="Jacobson A.L."/>
            <person name="Kennedy G.G."/>
            <person name="Srinivasan R."/>
            <person name="Hunt B.G."/>
        </authorList>
    </citation>
    <scope>NUCLEOTIDE SEQUENCE</scope>
    <source>
        <strain evidence="5">PL_HMW_Pooled</strain>
    </source>
</reference>
<organism evidence="5 6">
    <name type="scientific">Frankliniella fusca</name>
    <dbReference type="NCBI Taxonomy" id="407009"/>
    <lineage>
        <taxon>Eukaryota</taxon>
        <taxon>Metazoa</taxon>
        <taxon>Ecdysozoa</taxon>
        <taxon>Arthropoda</taxon>
        <taxon>Hexapoda</taxon>
        <taxon>Insecta</taxon>
        <taxon>Pterygota</taxon>
        <taxon>Neoptera</taxon>
        <taxon>Paraneoptera</taxon>
        <taxon>Thysanoptera</taxon>
        <taxon>Terebrantia</taxon>
        <taxon>Thripoidea</taxon>
        <taxon>Thripidae</taxon>
        <taxon>Frankliniella</taxon>
    </lineage>
</organism>
<comment type="catalytic activity">
    <reaction evidence="4">
        <text>an N-acyl-L-alpha-aminoacyl-tRNA + H2O = an N-acyl-L-amino acid + a tRNA + H(+)</text>
        <dbReference type="Rhea" id="RHEA:54448"/>
        <dbReference type="Rhea" id="RHEA-COMP:10123"/>
        <dbReference type="Rhea" id="RHEA-COMP:13883"/>
        <dbReference type="ChEBI" id="CHEBI:15377"/>
        <dbReference type="ChEBI" id="CHEBI:15378"/>
        <dbReference type="ChEBI" id="CHEBI:59874"/>
        <dbReference type="ChEBI" id="CHEBI:78442"/>
        <dbReference type="ChEBI" id="CHEBI:138191"/>
        <dbReference type="EC" id="3.1.1.29"/>
    </reaction>
</comment>
<dbReference type="AlphaFoldDB" id="A0AAE1HIE8"/>
<evidence type="ECO:0000256" key="3">
    <source>
        <dbReference type="ARBA" id="ARBA00038050"/>
    </source>
</evidence>
<dbReference type="PANTHER" id="PTHR12649">
    <property type="entry name" value="PEPTIDYL-TRNA HYDROLASE 2"/>
    <property type="match status" value="1"/>
</dbReference>
<dbReference type="Proteomes" id="UP001219518">
    <property type="component" value="Unassembled WGS sequence"/>
</dbReference>